<dbReference type="InterPro" id="IPR007214">
    <property type="entry name" value="YbaK/aa-tRNA-synth-assoc-dom"/>
</dbReference>
<comment type="catalytic activity">
    <reaction evidence="9 12">
        <text>tRNA(Pro) + L-proline + ATP = L-prolyl-tRNA(Pro) + AMP + diphosphate</text>
        <dbReference type="Rhea" id="RHEA:14305"/>
        <dbReference type="Rhea" id="RHEA-COMP:9700"/>
        <dbReference type="Rhea" id="RHEA-COMP:9702"/>
        <dbReference type="ChEBI" id="CHEBI:30616"/>
        <dbReference type="ChEBI" id="CHEBI:33019"/>
        <dbReference type="ChEBI" id="CHEBI:60039"/>
        <dbReference type="ChEBI" id="CHEBI:78442"/>
        <dbReference type="ChEBI" id="CHEBI:78532"/>
        <dbReference type="ChEBI" id="CHEBI:456215"/>
        <dbReference type="EC" id="6.1.1.15"/>
    </reaction>
</comment>
<evidence type="ECO:0000256" key="3">
    <source>
        <dbReference type="ARBA" id="ARBA00022490"/>
    </source>
</evidence>
<evidence type="ECO:0000256" key="5">
    <source>
        <dbReference type="ARBA" id="ARBA00022741"/>
    </source>
</evidence>
<dbReference type="SUPFAM" id="SSF55681">
    <property type="entry name" value="Class II aaRS and biotin synthetases"/>
    <property type="match status" value="1"/>
</dbReference>
<dbReference type="InterPro" id="IPR006195">
    <property type="entry name" value="aa-tRNA-synth_II"/>
</dbReference>
<dbReference type="InterPro" id="IPR036621">
    <property type="entry name" value="Anticodon-bd_dom_sf"/>
</dbReference>
<dbReference type="GO" id="GO:0005829">
    <property type="term" value="C:cytosol"/>
    <property type="evidence" value="ECO:0007669"/>
    <property type="project" value="TreeGrafter"/>
</dbReference>
<reference evidence="15 16" key="1">
    <citation type="submission" date="2018-06" db="EMBL/GenBank/DDBJ databases">
        <authorList>
            <consortium name="Pathogen Informatics"/>
            <person name="Doyle S."/>
        </authorList>
    </citation>
    <scope>NUCLEOTIDE SEQUENCE [LARGE SCALE GENOMIC DNA]</scope>
    <source>
        <strain evidence="15 16">NCTC12410</strain>
    </source>
</reference>
<dbReference type="InterPro" id="IPR002314">
    <property type="entry name" value="aa-tRNA-synt_IIb"/>
</dbReference>
<dbReference type="EMBL" id="UGHV01000001">
    <property type="protein sequence ID" value="STO97701.1"/>
    <property type="molecule type" value="Genomic_DNA"/>
</dbReference>
<evidence type="ECO:0000256" key="8">
    <source>
        <dbReference type="ARBA" id="ARBA00023146"/>
    </source>
</evidence>
<evidence type="ECO:0000256" key="10">
    <source>
        <dbReference type="ARBA" id="ARBA00053664"/>
    </source>
</evidence>
<name>A0A377J5H2_9HELI</name>
<keyword evidence="4 12" id="KW-0436">Ligase</keyword>
<dbReference type="Proteomes" id="UP000254841">
    <property type="component" value="Unassembled WGS sequence"/>
</dbReference>
<dbReference type="PROSITE" id="PS50862">
    <property type="entry name" value="AA_TRNA_LIGASE_II"/>
    <property type="match status" value="1"/>
</dbReference>
<dbReference type="GO" id="GO:0004827">
    <property type="term" value="F:proline-tRNA ligase activity"/>
    <property type="evidence" value="ECO:0007669"/>
    <property type="project" value="UniProtKB-UniRule"/>
</dbReference>
<feature type="compositionally biased region" description="Polar residues" evidence="13">
    <location>
        <begin position="313"/>
        <end position="326"/>
    </location>
</feature>
<dbReference type="CDD" id="cd00779">
    <property type="entry name" value="ProRS_core_prok"/>
    <property type="match status" value="1"/>
</dbReference>
<dbReference type="Pfam" id="PF00587">
    <property type="entry name" value="tRNA-synt_2b"/>
    <property type="match status" value="1"/>
</dbReference>
<evidence type="ECO:0000256" key="11">
    <source>
        <dbReference type="ARBA" id="ARBA00060755"/>
    </source>
</evidence>
<dbReference type="InterPro" id="IPR036754">
    <property type="entry name" value="YbaK/aa-tRNA-synt-asso_dom_sf"/>
</dbReference>
<comment type="function">
    <text evidence="10 12">Catalyzes the attachment of proline to tRNA(Pro) in a two-step reaction: proline is first activated by ATP to form Pro-AMP and then transferred to the acceptor end of tRNA(Pro). As ProRS can inadvertently accommodate and process non-cognate amino acids such as alanine and cysteine, to avoid such errors it has two additional distinct editing activities against alanine. One activity is designated as 'pretransfer' editing and involves the tRNA(Pro)-independent hydrolysis of activated Ala-AMP. The other activity is designated 'posttransfer' editing and involves deacylation of mischarged Ala-tRNA(Pro). The misacylated Cys-tRNA(Pro) is not edited by ProRS.</text>
</comment>
<keyword evidence="5 12" id="KW-0547">Nucleotide-binding</keyword>
<evidence type="ECO:0000256" key="9">
    <source>
        <dbReference type="ARBA" id="ARBA00047671"/>
    </source>
</evidence>
<evidence type="ECO:0000256" key="4">
    <source>
        <dbReference type="ARBA" id="ARBA00022598"/>
    </source>
</evidence>
<dbReference type="OrthoDB" id="9809052at2"/>
<evidence type="ECO:0000256" key="1">
    <source>
        <dbReference type="ARBA" id="ARBA00004496"/>
    </source>
</evidence>
<evidence type="ECO:0000256" key="13">
    <source>
        <dbReference type="SAM" id="MobiDB-lite"/>
    </source>
</evidence>
<feature type="domain" description="Aminoacyl-transfer RNA synthetases class-II family profile" evidence="14">
    <location>
        <begin position="38"/>
        <end position="558"/>
    </location>
</feature>
<dbReference type="Gene3D" id="3.30.930.10">
    <property type="entry name" value="Bira Bifunctional Protein, Domain 2"/>
    <property type="match status" value="2"/>
</dbReference>
<dbReference type="InterPro" id="IPR044140">
    <property type="entry name" value="ProRS_anticodon_short"/>
</dbReference>
<dbReference type="EC" id="6.1.1.15" evidence="12"/>
<dbReference type="GO" id="GO:0006433">
    <property type="term" value="P:prolyl-tRNA aminoacylation"/>
    <property type="evidence" value="ECO:0007669"/>
    <property type="project" value="UniProtKB-UniRule"/>
</dbReference>
<dbReference type="Pfam" id="PF03129">
    <property type="entry name" value="HGTP_anticodon"/>
    <property type="match status" value="1"/>
</dbReference>
<dbReference type="FunFam" id="3.30.930.10:FF:000066">
    <property type="entry name" value="Proline--tRNA ligase"/>
    <property type="match status" value="1"/>
</dbReference>
<dbReference type="InterPro" id="IPR045864">
    <property type="entry name" value="aa-tRNA-synth_II/BPL/LPL"/>
</dbReference>
<dbReference type="InterPro" id="IPR023717">
    <property type="entry name" value="Pro-tRNA-Synthase_IIa_type1"/>
</dbReference>
<dbReference type="HAMAP" id="MF_01569">
    <property type="entry name" value="Pro_tRNA_synth_type1"/>
    <property type="match status" value="1"/>
</dbReference>
<dbReference type="CDD" id="cd00861">
    <property type="entry name" value="ProRS_anticodon_short"/>
    <property type="match status" value="1"/>
</dbReference>
<sequence length="659" mass="72216">MLQSRLLIPTSKETPKDAVLKSHKLLVQAGYIHQSGSGIYSLLPLGKIVLDKIANVVRKQMNKAGAQEVLLSFITPAELWQESGRYEFYGKELLRFKDRKDNEFVLAPTHEESITELVRSYVKSYKALPLNLYQIQLKFRDELRPRFGLLRTREFLMKDAYSFHSSKEDLIKEFDNMYHAYSAIFSELGLEFRSVEADSGAIGGSGSKEFMVLADSGEDTLVVCTQCSYAANVEAAKRAKRVGPDSAPKAQFARFPTPNVKTIDDVCALFHISPYYALKAVVKAYTLSGDSALGEQCGSVADFVKGTDRESANLPQNPQSSHSPTATPRILEENNQATSEKQALESTFEKTTKTQSAASLKKVDSSVVKKFAVFFLRGDDVLEETKALNALRANGYQALELLDASTQELESLGLIAGSIGAVGISAIMGDAPVIFDEDLRDGRDIICGGNEKDTHIVGVDFSEFANMVYAPLCAVREGDICASCGGTLTHKKGIEVGHIFQLGDKYSSALKAQYLDQDSQSKPFIMGCYGIGISRLLPAILEQKADEKGCVWSKASAPFSVQIIIANTKNEQQSRYALELYQALLAKGVAVLCDDRDLRFGAKMADFELVGAALYGIVVGKGLESNVIECITRDGLQKQELEANDIQAVCAAIIERLEK</sequence>
<dbReference type="InterPro" id="IPR004500">
    <property type="entry name" value="Pro-tRNA-synth_IIa_bac-type"/>
</dbReference>
<evidence type="ECO:0000256" key="7">
    <source>
        <dbReference type="ARBA" id="ARBA00022917"/>
    </source>
</evidence>
<evidence type="ECO:0000256" key="12">
    <source>
        <dbReference type="HAMAP-Rule" id="MF_01569"/>
    </source>
</evidence>
<evidence type="ECO:0000313" key="16">
    <source>
        <dbReference type="Proteomes" id="UP000254841"/>
    </source>
</evidence>
<feature type="region of interest" description="Disordered" evidence="13">
    <location>
        <begin position="309"/>
        <end position="328"/>
    </location>
</feature>
<dbReference type="PRINTS" id="PR01046">
    <property type="entry name" value="TRNASYNTHPRO"/>
</dbReference>
<keyword evidence="7 12" id="KW-0648">Protein biosynthesis</keyword>
<dbReference type="SUPFAM" id="SSF55826">
    <property type="entry name" value="YbaK/ProRS associated domain"/>
    <property type="match status" value="1"/>
</dbReference>
<evidence type="ECO:0000256" key="6">
    <source>
        <dbReference type="ARBA" id="ARBA00022840"/>
    </source>
</evidence>
<dbReference type="PANTHER" id="PTHR42753">
    <property type="entry name" value="MITOCHONDRIAL RIBOSOME PROTEIN L39/PROLYL-TRNA LIGASE FAMILY MEMBER"/>
    <property type="match status" value="1"/>
</dbReference>
<dbReference type="AlphaFoldDB" id="A0A377J5H2"/>
<dbReference type="InterPro" id="IPR033730">
    <property type="entry name" value="ProRS_core_prok"/>
</dbReference>
<keyword evidence="3 12" id="KW-0963">Cytoplasm</keyword>
<dbReference type="PANTHER" id="PTHR42753:SF2">
    <property type="entry name" value="PROLINE--TRNA LIGASE"/>
    <property type="match status" value="1"/>
</dbReference>
<comment type="domain">
    <text evidence="12">Consists of three domains: the N-terminal catalytic domain, the editing domain and the C-terminal anticodon-binding domain.</text>
</comment>
<keyword evidence="6 12" id="KW-0067">ATP-binding</keyword>
<dbReference type="SUPFAM" id="SSF52954">
    <property type="entry name" value="Class II aaRS ABD-related"/>
    <property type="match status" value="1"/>
</dbReference>
<dbReference type="NCBIfam" id="TIGR00409">
    <property type="entry name" value="proS_fam_II"/>
    <property type="match status" value="1"/>
</dbReference>
<gene>
    <name evidence="12 15" type="primary">proS</name>
    <name evidence="15" type="ORF">NCTC12410_01536</name>
</gene>
<dbReference type="InterPro" id="IPR004154">
    <property type="entry name" value="Anticodon-bd"/>
</dbReference>
<dbReference type="GO" id="GO:0005524">
    <property type="term" value="F:ATP binding"/>
    <property type="evidence" value="ECO:0007669"/>
    <property type="project" value="UniProtKB-UniRule"/>
</dbReference>
<organism evidence="15 16">
    <name type="scientific">Helicobacter canis</name>
    <dbReference type="NCBI Taxonomy" id="29419"/>
    <lineage>
        <taxon>Bacteria</taxon>
        <taxon>Pseudomonadati</taxon>
        <taxon>Campylobacterota</taxon>
        <taxon>Epsilonproteobacteria</taxon>
        <taxon>Campylobacterales</taxon>
        <taxon>Helicobacteraceae</taxon>
        <taxon>Helicobacter</taxon>
    </lineage>
</organism>
<dbReference type="InterPro" id="IPR050062">
    <property type="entry name" value="Pro-tRNA_synthetase"/>
</dbReference>
<dbReference type="FunFam" id="3.30.930.10:FF:000065">
    <property type="entry name" value="Proline--tRNA ligase"/>
    <property type="match status" value="1"/>
</dbReference>
<dbReference type="GO" id="GO:0002161">
    <property type="term" value="F:aminoacyl-tRNA deacylase activity"/>
    <property type="evidence" value="ECO:0007669"/>
    <property type="project" value="InterPro"/>
</dbReference>
<comment type="similarity">
    <text evidence="11 12">Belongs to the class-II aminoacyl-tRNA synthetase family. ProS type 1 subfamily.</text>
</comment>
<dbReference type="Gene3D" id="3.40.50.800">
    <property type="entry name" value="Anticodon-binding domain"/>
    <property type="match status" value="1"/>
</dbReference>
<protein>
    <recommendedName>
        <fullName evidence="12">Proline--tRNA ligase</fullName>
        <ecNumber evidence="12">6.1.1.15</ecNumber>
    </recommendedName>
    <alternativeName>
        <fullName evidence="12">Prolyl-tRNA synthetase</fullName>
        <shortName evidence="12">ProRS</shortName>
    </alternativeName>
</protein>
<keyword evidence="8 12" id="KW-0030">Aminoacyl-tRNA synthetase</keyword>
<comment type="subunit">
    <text evidence="2 12">Homodimer.</text>
</comment>
<dbReference type="Pfam" id="PF04073">
    <property type="entry name" value="tRNA_edit"/>
    <property type="match status" value="1"/>
</dbReference>
<comment type="subcellular location">
    <subcellularLocation>
        <location evidence="1 12">Cytoplasm</location>
    </subcellularLocation>
</comment>
<proteinExistence type="inferred from homology"/>
<dbReference type="InterPro" id="IPR002316">
    <property type="entry name" value="Pro-tRNA-ligase_IIa"/>
</dbReference>
<evidence type="ECO:0000313" key="15">
    <source>
        <dbReference type="EMBL" id="STO97701.1"/>
    </source>
</evidence>
<accession>A0A377J5H2</accession>
<evidence type="ECO:0000256" key="2">
    <source>
        <dbReference type="ARBA" id="ARBA00011738"/>
    </source>
</evidence>
<dbReference type="Gene3D" id="3.90.960.10">
    <property type="entry name" value="YbaK/aminoacyl-tRNA synthetase-associated domain"/>
    <property type="match status" value="1"/>
</dbReference>
<evidence type="ECO:0000259" key="14">
    <source>
        <dbReference type="PROSITE" id="PS50862"/>
    </source>
</evidence>